<dbReference type="InterPro" id="IPR016191">
    <property type="entry name" value="Ribonuclease/ribotoxin"/>
</dbReference>
<dbReference type="InterPro" id="IPR000026">
    <property type="entry name" value="N1-like"/>
</dbReference>
<evidence type="ECO:0000256" key="1">
    <source>
        <dbReference type="ARBA" id="ARBA00022722"/>
    </source>
</evidence>
<evidence type="ECO:0000256" key="3">
    <source>
        <dbReference type="SAM" id="SignalP"/>
    </source>
</evidence>
<evidence type="ECO:0000256" key="2">
    <source>
        <dbReference type="ARBA" id="ARBA00022801"/>
    </source>
</evidence>
<dbReference type="SUPFAM" id="SSF53933">
    <property type="entry name" value="Microbial ribonucleases"/>
    <property type="match status" value="1"/>
</dbReference>
<dbReference type="CDD" id="cd00607">
    <property type="entry name" value="RNase_Sa"/>
    <property type="match status" value="1"/>
</dbReference>
<dbReference type="GO" id="GO:0016787">
    <property type="term" value="F:hydrolase activity"/>
    <property type="evidence" value="ECO:0007669"/>
    <property type="project" value="UniProtKB-KW"/>
</dbReference>
<dbReference type="EMBL" id="CADIKM010000001">
    <property type="protein sequence ID" value="CAB3777306.1"/>
    <property type="molecule type" value="Genomic_DNA"/>
</dbReference>
<dbReference type="Gene3D" id="3.10.450.30">
    <property type="entry name" value="Microbial ribonucleases"/>
    <property type="match status" value="1"/>
</dbReference>
<dbReference type="GO" id="GO:0003723">
    <property type="term" value="F:RNA binding"/>
    <property type="evidence" value="ECO:0007669"/>
    <property type="project" value="InterPro"/>
</dbReference>
<dbReference type="Proteomes" id="UP000494115">
    <property type="component" value="Unassembled WGS sequence"/>
</dbReference>
<dbReference type="RefSeq" id="WP_175102880.1">
    <property type="nucleotide sequence ID" value="NZ_CADIKM010000001.1"/>
</dbReference>
<organism evidence="4 5">
    <name type="scientific">Pararobbsia alpina</name>
    <dbReference type="NCBI Taxonomy" id="621374"/>
    <lineage>
        <taxon>Bacteria</taxon>
        <taxon>Pseudomonadati</taxon>
        <taxon>Pseudomonadota</taxon>
        <taxon>Betaproteobacteria</taxon>
        <taxon>Burkholderiales</taxon>
        <taxon>Burkholderiaceae</taxon>
        <taxon>Pararobbsia</taxon>
    </lineage>
</organism>
<evidence type="ECO:0000313" key="4">
    <source>
        <dbReference type="EMBL" id="CAB3777306.1"/>
    </source>
</evidence>
<sequence length="138" mass="15257">MTARKWLSRGARSIRTVALAFGVSSALLVGGAQARDSNAQTSAVESVSVAQLPREAAQTLDAIRAGGPFRYSKDGGIFKNFERELPARPRGYYHEYTVTTPKSRDRGARRIVCGGPPRTLDDCYYTGDHYQTFQRILE</sequence>
<keyword evidence="3" id="KW-0732">Signal</keyword>
<name>A0A6S7AUB1_9BURK</name>
<dbReference type="GO" id="GO:0004521">
    <property type="term" value="F:RNA endonuclease activity"/>
    <property type="evidence" value="ECO:0007669"/>
    <property type="project" value="InterPro"/>
</dbReference>
<keyword evidence="2" id="KW-0378">Hydrolase</keyword>
<evidence type="ECO:0000313" key="5">
    <source>
        <dbReference type="Proteomes" id="UP000494115"/>
    </source>
</evidence>
<keyword evidence="5" id="KW-1185">Reference proteome</keyword>
<dbReference type="Pfam" id="PF00545">
    <property type="entry name" value="Ribonuclease"/>
    <property type="match status" value="1"/>
</dbReference>
<keyword evidence="1" id="KW-0540">Nuclease</keyword>
<accession>A0A6S7AUB1</accession>
<feature type="signal peptide" evidence="3">
    <location>
        <begin position="1"/>
        <end position="34"/>
    </location>
</feature>
<protein>
    <submittedName>
        <fullName evidence="4">Uncharacterized protein</fullName>
    </submittedName>
</protein>
<proteinExistence type="predicted"/>
<feature type="chain" id="PRO_5028997313" evidence="3">
    <location>
        <begin position="35"/>
        <end position="138"/>
    </location>
</feature>
<gene>
    <name evidence="4" type="ORF">LMG28138_00346</name>
</gene>
<reference evidence="4 5" key="1">
    <citation type="submission" date="2020-04" db="EMBL/GenBank/DDBJ databases">
        <authorList>
            <person name="De Canck E."/>
        </authorList>
    </citation>
    <scope>NUCLEOTIDE SEQUENCE [LARGE SCALE GENOMIC DNA]</scope>
    <source>
        <strain evidence="4 5">LMG 28138</strain>
    </source>
</reference>
<dbReference type="AlphaFoldDB" id="A0A6S7AUB1"/>